<reference evidence="2" key="1">
    <citation type="submission" date="2021-01" db="EMBL/GenBank/DDBJ databases">
        <title>Whole genome shotgun sequence of Actinoplanes cyaneus NBRC 14990.</title>
        <authorList>
            <person name="Komaki H."/>
            <person name="Tamura T."/>
        </authorList>
    </citation>
    <scope>NUCLEOTIDE SEQUENCE</scope>
    <source>
        <strain evidence="2">NBRC 14990</strain>
    </source>
</reference>
<protein>
    <recommendedName>
        <fullName evidence="1">Transglutaminase-like domain-containing protein</fullName>
    </recommendedName>
</protein>
<dbReference type="SUPFAM" id="SSF54001">
    <property type="entry name" value="Cysteine proteinases"/>
    <property type="match status" value="1"/>
</dbReference>
<sequence>MELTTVMERLAKVPDRYRRFAIPASGALHKYRVPRDVLKHLLELGLPHTGGAGGPLFDREDLKTVVLMLGLPSPNRAALTVMARTLAAGGRAEVNRTLTVQGVCPEPGHPGGCAFTLAPALFAAGARPAGTDTYEVKIRLAGGHRLFDLTPAERRLFDEVCRFQFHHVPYELNRSLRFMADSGLADCTLATNFLVARGRELGVAIRPATGLFLAKPFATTHHWVELRREDGWWPADPFYLTALARWGVLDAAEWPPHRSPLGAYWRLDLAPGEQLITHVGALTTVPATPQRSGPGYLFIQ</sequence>
<dbReference type="AlphaFoldDB" id="A0A919M510"/>
<keyword evidence="3" id="KW-1185">Reference proteome</keyword>
<dbReference type="EMBL" id="BOMH01000031">
    <property type="protein sequence ID" value="GID66187.1"/>
    <property type="molecule type" value="Genomic_DNA"/>
</dbReference>
<evidence type="ECO:0000313" key="2">
    <source>
        <dbReference type="EMBL" id="GID66187.1"/>
    </source>
</evidence>
<accession>A0A919M510</accession>
<dbReference type="Proteomes" id="UP000619479">
    <property type="component" value="Unassembled WGS sequence"/>
</dbReference>
<organism evidence="2 3">
    <name type="scientific">Actinoplanes cyaneus</name>
    <dbReference type="NCBI Taxonomy" id="52696"/>
    <lineage>
        <taxon>Bacteria</taxon>
        <taxon>Bacillati</taxon>
        <taxon>Actinomycetota</taxon>
        <taxon>Actinomycetes</taxon>
        <taxon>Micromonosporales</taxon>
        <taxon>Micromonosporaceae</taxon>
        <taxon>Actinoplanes</taxon>
    </lineage>
</organism>
<dbReference type="Pfam" id="PF01841">
    <property type="entry name" value="Transglut_core"/>
    <property type="match status" value="1"/>
</dbReference>
<feature type="domain" description="Transglutaminase-like" evidence="1">
    <location>
        <begin position="154"/>
        <end position="237"/>
    </location>
</feature>
<evidence type="ECO:0000259" key="1">
    <source>
        <dbReference type="Pfam" id="PF01841"/>
    </source>
</evidence>
<gene>
    <name evidence="2" type="ORF">Acy02nite_40680</name>
</gene>
<proteinExistence type="predicted"/>
<comment type="caution">
    <text evidence="2">The sequence shown here is derived from an EMBL/GenBank/DDBJ whole genome shotgun (WGS) entry which is preliminary data.</text>
</comment>
<name>A0A919M510_9ACTN</name>
<evidence type="ECO:0000313" key="3">
    <source>
        <dbReference type="Proteomes" id="UP000619479"/>
    </source>
</evidence>
<dbReference type="InterPro" id="IPR038765">
    <property type="entry name" value="Papain-like_cys_pep_sf"/>
</dbReference>
<dbReference type="InterPro" id="IPR002931">
    <property type="entry name" value="Transglutaminase-like"/>
</dbReference>
<dbReference type="RefSeq" id="WP_203742706.1">
    <property type="nucleotide sequence ID" value="NZ_BAAAUC010000014.1"/>
</dbReference>